<feature type="transmembrane region" description="Helical" evidence="1">
    <location>
        <begin position="53"/>
        <end position="71"/>
    </location>
</feature>
<comment type="caution">
    <text evidence="2">The sequence shown here is derived from an EMBL/GenBank/DDBJ whole genome shotgun (WGS) entry which is preliminary data.</text>
</comment>
<reference evidence="3" key="1">
    <citation type="submission" date="2023-07" db="EMBL/GenBank/DDBJ databases">
        <title>Whole genome shotgun sequence of Streptomyces nojiriensis NBRC 13794.</title>
        <authorList>
            <person name="Komaki H."/>
            <person name="Tamura T."/>
        </authorList>
    </citation>
    <scope>NUCLEOTIDE SEQUENCE [LARGE SCALE GENOMIC DNA]</scope>
    <source>
        <strain evidence="3">NBRC 13794</strain>
    </source>
</reference>
<evidence type="ECO:0000313" key="3">
    <source>
        <dbReference type="Proteomes" id="UP000613974"/>
    </source>
</evidence>
<organism evidence="2 3">
    <name type="scientific">Streptomyces nojiriensis</name>
    <dbReference type="NCBI Taxonomy" id="66374"/>
    <lineage>
        <taxon>Bacteria</taxon>
        <taxon>Bacillati</taxon>
        <taxon>Actinomycetota</taxon>
        <taxon>Actinomycetes</taxon>
        <taxon>Kitasatosporales</taxon>
        <taxon>Streptomycetaceae</taxon>
        <taxon>Streptomyces</taxon>
    </lineage>
</organism>
<keyword evidence="1" id="KW-1133">Transmembrane helix</keyword>
<accession>A0ABQ3SDK6</accession>
<proteinExistence type="predicted"/>
<evidence type="ECO:0000313" key="2">
    <source>
        <dbReference type="EMBL" id="GHI66216.1"/>
    </source>
</evidence>
<name>A0ABQ3SDK6_9ACTN</name>
<dbReference type="Proteomes" id="UP000613974">
    <property type="component" value="Unassembled WGS sequence"/>
</dbReference>
<dbReference type="EMBL" id="BNEC01000002">
    <property type="protein sequence ID" value="GHI66216.1"/>
    <property type="molecule type" value="Genomic_DNA"/>
</dbReference>
<keyword evidence="1" id="KW-0812">Transmembrane</keyword>
<gene>
    <name evidence="2" type="ORF">Snoj_01340</name>
</gene>
<protein>
    <submittedName>
        <fullName evidence="2">Uncharacterized protein</fullName>
    </submittedName>
</protein>
<sequence>MSYVNFGTAHFVGHRYPLVHAPHDMKRLHMGTMSTVRQERRLRKGCLRGTQRTVLLALAAGVPATVGLVVSPA</sequence>
<evidence type="ECO:0000256" key="1">
    <source>
        <dbReference type="SAM" id="Phobius"/>
    </source>
</evidence>
<keyword evidence="1" id="KW-0472">Membrane</keyword>
<keyword evidence="3" id="KW-1185">Reference proteome</keyword>